<dbReference type="OrthoDB" id="9811967at2"/>
<dbReference type="AlphaFoldDB" id="A0A099CST9"/>
<reference evidence="2 4" key="1">
    <citation type="submission" date="2014-09" db="EMBL/GenBank/DDBJ databases">
        <title>Xanthomonadaceae 3.5X direct submission.</title>
        <authorList>
            <person name="Fang T."/>
            <person name="Wang H."/>
        </authorList>
    </citation>
    <scope>NUCLEOTIDE SEQUENCE [LARGE SCALE GENOMIC DNA]</scope>
    <source>
        <strain evidence="2 4">3.5X</strain>
    </source>
</reference>
<dbReference type="HOGENOM" id="CLU_054212_2_1_6"/>
<accession>A0A099CST9</accession>
<dbReference type="EMBL" id="JROI01000016">
    <property type="protein sequence ID" value="KGI76766.1"/>
    <property type="molecule type" value="Genomic_DNA"/>
</dbReference>
<feature type="transmembrane region" description="Helical" evidence="1">
    <location>
        <begin position="43"/>
        <end position="64"/>
    </location>
</feature>
<keyword evidence="4" id="KW-1185">Reference proteome</keyword>
<dbReference type="PANTHER" id="PTHR38684">
    <property type="entry name" value="PROTEIN AMPE"/>
    <property type="match status" value="1"/>
</dbReference>
<evidence type="ECO:0000313" key="5">
    <source>
        <dbReference type="Proteomes" id="UP000560000"/>
    </source>
</evidence>
<comment type="caution">
    <text evidence="2">The sequence shown here is derived from an EMBL/GenBank/DDBJ whole genome shotgun (WGS) entry which is preliminary data.</text>
</comment>
<dbReference type="GO" id="GO:0005886">
    <property type="term" value="C:plasma membrane"/>
    <property type="evidence" value="ECO:0007669"/>
    <property type="project" value="TreeGrafter"/>
</dbReference>
<dbReference type="GO" id="GO:0046677">
    <property type="term" value="P:response to antibiotic"/>
    <property type="evidence" value="ECO:0007669"/>
    <property type="project" value="TreeGrafter"/>
</dbReference>
<keyword evidence="1" id="KW-0472">Membrane</keyword>
<gene>
    <name evidence="3" type="ORF">HNQ86_002341</name>
    <name evidence="2" type="ORF">LF63_0114545</name>
</gene>
<dbReference type="Proteomes" id="UP000560000">
    <property type="component" value="Unassembled WGS sequence"/>
</dbReference>
<evidence type="ECO:0000313" key="2">
    <source>
        <dbReference type="EMBL" id="KGI76766.1"/>
    </source>
</evidence>
<name>A0A099CST9_9GAMM</name>
<dbReference type="InterPro" id="IPR052966">
    <property type="entry name" value="Beta-lactamase_Reg"/>
</dbReference>
<proteinExistence type="predicted"/>
<feature type="transmembrane region" description="Helical" evidence="1">
    <location>
        <begin position="143"/>
        <end position="163"/>
    </location>
</feature>
<sequence length="300" mass="32714">MAIRLLVVLVVMLLIHLLPHMPKYRRHGWFHRWTEHHADSDGATFVAWTLLPPLILCAVVSIVLSQIPLMTALWGLFAGCVLAYSLGPRDLERDIDAVLKAGDRDSRLAAAQSLRATDDAAPLPFTAPCLVEAAVWAGLRRRFAVIFWFLLLGPTGALGYRLVRLLLVDPPEGEDDTDAGETSTPARGRAAARRLGELLDWPAAHLMVLAMALVSDFDAVTRAWREWHADAGNAARNFDPGFLGAVARASVDADVEAGDGGIEDTNDVLVELGDARRLLRRVLVVWLAVAALIVLGGWFV</sequence>
<reference evidence="3 5" key="2">
    <citation type="submission" date="2020-08" db="EMBL/GenBank/DDBJ databases">
        <title>Genomic Encyclopedia of Type Strains, Phase IV (KMG-IV): sequencing the most valuable type-strain genomes for metagenomic binning, comparative biology and taxonomic classification.</title>
        <authorList>
            <person name="Goeker M."/>
        </authorList>
    </citation>
    <scope>NUCLEOTIDE SEQUENCE [LARGE SCALE GENOMIC DNA]</scope>
    <source>
        <strain evidence="3 5">DSM 107085</strain>
    </source>
</reference>
<dbReference type="RefSeq" id="WP_043104326.1">
    <property type="nucleotide sequence ID" value="NZ_JACHET010000001.1"/>
</dbReference>
<dbReference type="STRING" id="1543381.LF63_0114545"/>
<dbReference type="PANTHER" id="PTHR38684:SF1">
    <property type="entry name" value="PROTEIN AMPE"/>
    <property type="match status" value="1"/>
</dbReference>
<dbReference type="Proteomes" id="UP000029708">
    <property type="component" value="Unassembled WGS sequence"/>
</dbReference>
<protein>
    <submittedName>
        <fullName evidence="3">AmpE protein</fullName>
    </submittedName>
</protein>
<feature type="transmembrane region" description="Helical" evidence="1">
    <location>
        <begin position="71"/>
        <end position="87"/>
    </location>
</feature>
<keyword evidence="1" id="KW-1133">Transmembrane helix</keyword>
<evidence type="ECO:0000313" key="3">
    <source>
        <dbReference type="EMBL" id="MBB6184996.1"/>
    </source>
</evidence>
<feature type="transmembrane region" description="Helical" evidence="1">
    <location>
        <begin position="282"/>
        <end position="299"/>
    </location>
</feature>
<evidence type="ECO:0000313" key="4">
    <source>
        <dbReference type="Proteomes" id="UP000029708"/>
    </source>
</evidence>
<keyword evidence="1" id="KW-0812">Transmembrane</keyword>
<evidence type="ECO:0000256" key="1">
    <source>
        <dbReference type="SAM" id="Phobius"/>
    </source>
</evidence>
<organism evidence="2 4">
    <name type="scientific">Oleiagrimonas soli</name>
    <dbReference type="NCBI Taxonomy" id="1543381"/>
    <lineage>
        <taxon>Bacteria</taxon>
        <taxon>Pseudomonadati</taxon>
        <taxon>Pseudomonadota</taxon>
        <taxon>Gammaproteobacteria</taxon>
        <taxon>Lysobacterales</taxon>
        <taxon>Rhodanobacteraceae</taxon>
        <taxon>Oleiagrimonas</taxon>
    </lineage>
</organism>
<dbReference type="EMBL" id="JACHET010000001">
    <property type="protein sequence ID" value="MBB6184996.1"/>
    <property type="molecule type" value="Genomic_DNA"/>
</dbReference>